<dbReference type="EMBL" id="GDJX01023146">
    <property type="protein sequence ID" value="JAT44790.1"/>
    <property type="molecule type" value="Transcribed_RNA"/>
</dbReference>
<feature type="non-terminal residue" evidence="2">
    <location>
        <position position="1"/>
    </location>
</feature>
<dbReference type="AlphaFoldDB" id="A0A1D1XQX6"/>
<evidence type="ECO:0000256" key="1">
    <source>
        <dbReference type="SAM" id="MobiDB-lite"/>
    </source>
</evidence>
<feature type="region of interest" description="Disordered" evidence="1">
    <location>
        <begin position="95"/>
        <end position="120"/>
    </location>
</feature>
<name>A0A1D1XQX6_9ARAE</name>
<evidence type="ECO:0000313" key="2">
    <source>
        <dbReference type="EMBL" id="JAT44790.1"/>
    </source>
</evidence>
<accession>A0A1D1XQX6</accession>
<sequence length="120" mass="13114">RNEHVSESKAACSPKQTENHSFGAFCHDKNHTVSEVAQQEDARPVVSMSCSPNSWENHLASYDRTEGKDDSSLKATDSVAANSCNLKPDLDASKELQQAEGCDDSFKTSTNEALRQKPSI</sequence>
<reference evidence="2" key="1">
    <citation type="submission" date="2015-07" db="EMBL/GenBank/DDBJ databases">
        <title>Transcriptome Assembly of Anthurium amnicola.</title>
        <authorList>
            <person name="Suzuki J."/>
        </authorList>
    </citation>
    <scope>NUCLEOTIDE SEQUENCE</scope>
</reference>
<feature type="compositionally biased region" description="Polar residues" evidence="1">
    <location>
        <begin position="107"/>
        <end position="120"/>
    </location>
</feature>
<gene>
    <name evidence="2" type="primary">MIMI_R257</name>
    <name evidence="2" type="ORF">g.8069</name>
</gene>
<organism evidence="2">
    <name type="scientific">Anthurium amnicola</name>
    <dbReference type="NCBI Taxonomy" id="1678845"/>
    <lineage>
        <taxon>Eukaryota</taxon>
        <taxon>Viridiplantae</taxon>
        <taxon>Streptophyta</taxon>
        <taxon>Embryophyta</taxon>
        <taxon>Tracheophyta</taxon>
        <taxon>Spermatophyta</taxon>
        <taxon>Magnoliopsida</taxon>
        <taxon>Liliopsida</taxon>
        <taxon>Araceae</taxon>
        <taxon>Pothoideae</taxon>
        <taxon>Potheae</taxon>
        <taxon>Anthurium</taxon>
    </lineage>
</organism>
<protein>
    <submittedName>
        <fullName evidence="2">Uncharacterized protein R257</fullName>
    </submittedName>
</protein>
<proteinExistence type="predicted"/>